<keyword evidence="2" id="KW-1185">Reference proteome</keyword>
<sequence length="138" mass="15989">MNLDLHIGWEISRPKEFGFRHTGVILGKDAFGNILILHNHQNKNVEIVTLNEFLGKEKFFQIREPRLPMREVFQRIYHALNDRRQYNLTSFNCQHFSSSIVDGIETSSAVRGVLTFGAIAGLIYLSKRSSSRKKWARN</sequence>
<evidence type="ECO:0008006" key="3">
    <source>
        <dbReference type="Google" id="ProtNLM"/>
    </source>
</evidence>
<evidence type="ECO:0000313" key="1">
    <source>
        <dbReference type="EMBL" id="GBF44523.1"/>
    </source>
</evidence>
<comment type="caution">
    <text evidence="1">The sequence shown here is derived from an EMBL/GenBank/DDBJ whole genome shotgun (WGS) entry which is preliminary data.</text>
</comment>
<organism evidence="1 2">
    <name type="scientific">Leptospira ellinghausenii</name>
    <dbReference type="NCBI Taxonomy" id="1917822"/>
    <lineage>
        <taxon>Bacteria</taxon>
        <taxon>Pseudomonadati</taxon>
        <taxon>Spirochaetota</taxon>
        <taxon>Spirochaetia</taxon>
        <taxon>Leptospirales</taxon>
        <taxon>Leptospiraceae</taxon>
        <taxon>Leptospira</taxon>
    </lineage>
</organism>
<proteinExistence type="predicted"/>
<dbReference type="Gene3D" id="3.90.1720.10">
    <property type="entry name" value="endopeptidase domain like (from Nostoc punctiforme)"/>
    <property type="match status" value="1"/>
</dbReference>
<reference evidence="2" key="1">
    <citation type="journal article" date="2019" name="Microbiol. Immunol.">
        <title>Molecular and phenotypic characterization of Leptospira johnsonii sp. nov., Leptospira ellinghausenii sp. nov. and Leptospira ryugenii sp. nov. isolated from soil and water in Japan.</title>
        <authorList>
            <person name="Masuzawa T."/>
            <person name="Saito M."/>
            <person name="Nakao R."/>
            <person name="Nikaido Y."/>
            <person name="Matsumoto M."/>
            <person name="Ogawa M."/>
            <person name="Yokoyama M."/>
            <person name="Hidaka Y."/>
            <person name="Tomita J."/>
            <person name="Sakakibara K."/>
            <person name="Suzuki K."/>
            <person name="Yasuda S."/>
            <person name="Sato H."/>
            <person name="Yamaguchi M."/>
            <person name="Yoshida S.I."/>
            <person name="Koizumi N."/>
            <person name="Kawamura Y."/>
        </authorList>
    </citation>
    <scope>NUCLEOTIDE SEQUENCE [LARGE SCALE GENOMIC DNA]</scope>
    <source>
        <strain evidence="2">E18</strain>
    </source>
</reference>
<evidence type="ECO:0000313" key="2">
    <source>
        <dbReference type="Proteomes" id="UP000245206"/>
    </source>
</evidence>
<dbReference type="Proteomes" id="UP000245206">
    <property type="component" value="Unassembled WGS sequence"/>
</dbReference>
<dbReference type="EMBL" id="BFAZ01000014">
    <property type="protein sequence ID" value="GBF44523.1"/>
    <property type="molecule type" value="Genomic_DNA"/>
</dbReference>
<accession>A0A2P2DIM9</accession>
<name>A0A2P2DIM9_9LEPT</name>
<dbReference type="RefSeq" id="WP_108961493.1">
    <property type="nucleotide sequence ID" value="NZ_BFAZ01000014.1"/>
</dbReference>
<dbReference type="OrthoDB" id="345341at2"/>
<protein>
    <recommendedName>
        <fullName evidence="3">LRAT domain-containing protein</fullName>
    </recommendedName>
</protein>
<dbReference type="AlphaFoldDB" id="A0A2P2DIM9"/>
<gene>
    <name evidence="1" type="ORF">LPTSP2_38260</name>
</gene>